<proteinExistence type="predicted"/>
<evidence type="ECO:0000313" key="2">
    <source>
        <dbReference type="EMBL" id="VDN96548.1"/>
    </source>
</evidence>
<dbReference type="AlphaFoldDB" id="A0A0R3T1E2"/>
<dbReference type="Proteomes" id="UP000278807">
    <property type="component" value="Unassembled WGS sequence"/>
</dbReference>
<dbReference type="EMBL" id="UZAE01000211">
    <property type="protein sequence ID" value="VDN96548.1"/>
    <property type="molecule type" value="Genomic_DNA"/>
</dbReference>
<organism evidence="4">
    <name type="scientific">Rodentolepis nana</name>
    <name type="common">Dwarf tapeworm</name>
    <name type="synonym">Hymenolepis nana</name>
    <dbReference type="NCBI Taxonomy" id="102285"/>
    <lineage>
        <taxon>Eukaryota</taxon>
        <taxon>Metazoa</taxon>
        <taxon>Spiralia</taxon>
        <taxon>Lophotrochozoa</taxon>
        <taxon>Platyhelminthes</taxon>
        <taxon>Cestoda</taxon>
        <taxon>Eucestoda</taxon>
        <taxon>Cyclophyllidea</taxon>
        <taxon>Hymenolepididae</taxon>
        <taxon>Rodentolepis</taxon>
    </lineage>
</organism>
<feature type="compositionally biased region" description="Basic and acidic residues" evidence="1">
    <location>
        <begin position="12"/>
        <end position="27"/>
    </location>
</feature>
<dbReference type="WBParaSite" id="HNAJ_0000068901-mRNA-1">
    <property type="protein sequence ID" value="HNAJ_0000068901-mRNA-1"/>
    <property type="gene ID" value="HNAJ_0000068901"/>
</dbReference>
<sequence>MLKPRSCSNKAKAREKALEDNLEEGRSGAELSTAAEGKKKKKKTTTCCKKAKKQEIQADEEDVLIVPANENGSLLQSGVRAHPTRKVENKSWYDSKVIPFIDETDQSLDNLYLPENVTYEAV</sequence>
<protein>
    <submittedName>
        <fullName evidence="4">Ribosome biogenesis protein NOP53</fullName>
    </submittedName>
</protein>
<accession>A0A0R3T1E2</accession>
<reference evidence="2 3" key="2">
    <citation type="submission" date="2018-11" db="EMBL/GenBank/DDBJ databases">
        <authorList>
            <consortium name="Pathogen Informatics"/>
        </authorList>
    </citation>
    <scope>NUCLEOTIDE SEQUENCE [LARGE SCALE GENOMIC DNA]</scope>
</reference>
<evidence type="ECO:0000256" key="1">
    <source>
        <dbReference type="SAM" id="MobiDB-lite"/>
    </source>
</evidence>
<feature type="region of interest" description="Disordered" evidence="1">
    <location>
        <begin position="1"/>
        <end position="44"/>
    </location>
</feature>
<evidence type="ECO:0000313" key="3">
    <source>
        <dbReference type="Proteomes" id="UP000278807"/>
    </source>
</evidence>
<name>A0A0R3T1E2_RODNA</name>
<evidence type="ECO:0000313" key="4">
    <source>
        <dbReference type="WBParaSite" id="HNAJ_0000068901-mRNA-1"/>
    </source>
</evidence>
<gene>
    <name evidence="2" type="ORF">HNAJ_LOCUS689</name>
</gene>
<keyword evidence="3" id="KW-1185">Reference proteome</keyword>
<reference evidence="4" key="1">
    <citation type="submission" date="2017-02" db="UniProtKB">
        <authorList>
            <consortium name="WormBaseParasite"/>
        </authorList>
    </citation>
    <scope>IDENTIFICATION</scope>
</reference>
<dbReference type="OrthoDB" id="6276714at2759"/>